<reference evidence="1" key="1">
    <citation type="submission" date="2018-10" db="EMBL/GenBank/DDBJ databases">
        <title>Hidden diversity of soil giant viruses.</title>
        <authorList>
            <person name="Schulz F."/>
            <person name="Alteio L."/>
            <person name="Goudeau D."/>
            <person name="Ryan E.M."/>
            <person name="Malmstrom R.R."/>
            <person name="Blanchard J."/>
            <person name="Woyke T."/>
        </authorList>
    </citation>
    <scope>NUCLEOTIDE SEQUENCE</scope>
    <source>
        <strain evidence="1">HAV1</strain>
    </source>
</reference>
<evidence type="ECO:0000313" key="1">
    <source>
        <dbReference type="EMBL" id="AYV81158.1"/>
    </source>
</evidence>
<sequence length="198" mass="23402">MAAVGSLHTVQWKTRENILDIEVTSAFRSEVYKAYHNSSLFDKKQPYYLNWATRDVNELLNTLRDEPIVNRKNLSKSARKLADFLIVDFESHQKKVEERNRRLEVERKKYVGLLNVIARRVMGDSGRYGISSFLSKYTSMYSCRKLIPRGYVVGKLVRYSDQVPLIYDERAGVHWEWVRMVGDRPGLFMGSRRVRYWR</sequence>
<accession>A0A3G5A1R4</accession>
<organism evidence="1">
    <name type="scientific">Harvfovirus sp</name>
    <dbReference type="NCBI Taxonomy" id="2487768"/>
    <lineage>
        <taxon>Viruses</taxon>
        <taxon>Varidnaviria</taxon>
        <taxon>Bamfordvirae</taxon>
        <taxon>Nucleocytoviricota</taxon>
        <taxon>Megaviricetes</taxon>
        <taxon>Imitervirales</taxon>
        <taxon>Mimiviridae</taxon>
        <taxon>Klosneuvirinae</taxon>
    </lineage>
</organism>
<name>A0A3G5A1R4_9VIRU</name>
<proteinExistence type="predicted"/>
<gene>
    <name evidence="1" type="ORF">Harvfovirus19_3</name>
</gene>
<protein>
    <submittedName>
        <fullName evidence="1">Uncharacterized protein</fullName>
    </submittedName>
</protein>
<dbReference type="EMBL" id="MK072261">
    <property type="protein sequence ID" value="AYV81158.1"/>
    <property type="molecule type" value="Genomic_DNA"/>
</dbReference>